<feature type="transmembrane region" description="Helical" evidence="1">
    <location>
        <begin position="27"/>
        <end position="48"/>
    </location>
</feature>
<dbReference type="AlphaFoldDB" id="A0A1Y4LDP2"/>
<accession>A0A1Y4LDP2</accession>
<dbReference type="Proteomes" id="UP000195897">
    <property type="component" value="Unassembled WGS sequence"/>
</dbReference>
<sequence length="134" mass="14822">MIAYLILTIVYFLWTRALLPRLPADLAGLAAVGVFKWVLLFFIGLTFARAFCRYYRLRRLPALMLVVLALLFIVCTAFTAAQILQPFLSTLPAWLVHQPAALTIPIALCAGASVSMLWCGATSPKYVSKHGRGH</sequence>
<proteinExistence type="predicted"/>
<reference evidence="3" key="1">
    <citation type="submission" date="2017-04" db="EMBL/GenBank/DDBJ databases">
        <title>Function of individual gut microbiota members based on whole genome sequencing of pure cultures obtained from chicken caecum.</title>
        <authorList>
            <person name="Medvecky M."/>
            <person name="Cejkova D."/>
            <person name="Polansky O."/>
            <person name="Karasova D."/>
            <person name="Kubasova T."/>
            <person name="Cizek A."/>
            <person name="Rychlik I."/>
        </authorList>
    </citation>
    <scope>NUCLEOTIDE SEQUENCE [LARGE SCALE GENOMIC DNA]</scope>
    <source>
        <strain evidence="3">An180</strain>
    </source>
</reference>
<evidence type="ECO:0000313" key="3">
    <source>
        <dbReference type="Proteomes" id="UP000195897"/>
    </source>
</evidence>
<comment type="caution">
    <text evidence="2">The sequence shown here is derived from an EMBL/GenBank/DDBJ whole genome shotgun (WGS) entry which is preliminary data.</text>
</comment>
<feature type="transmembrane region" description="Helical" evidence="1">
    <location>
        <begin position="60"/>
        <end position="80"/>
    </location>
</feature>
<gene>
    <name evidence="2" type="ORF">B5F17_02080</name>
</gene>
<keyword evidence="1" id="KW-1133">Transmembrane helix</keyword>
<name>A0A1Y4LDP2_9FIRM</name>
<feature type="transmembrane region" description="Helical" evidence="1">
    <location>
        <begin position="100"/>
        <end position="119"/>
    </location>
</feature>
<evidence type="ECO:0000313" key="2">
    <source>
        <dbReference type="EMBL" id="OUP54020.1"/>
    </source>
</evidence>
<evidence type="ECO:0000256" key="1">
    <source>
        <dbReference type="SAM" id="Phobius"/>
    </source>
</evidence>
<protein>
    <submittedName>
        <fullName evidence="2">Uncharacterized protein</fullName>
    </submittedName>
</protein>
<organism evidence="2 3">
    <name type="scientific">Butyricicoccus pullicaecorum</name>
    <dbReference type="NCBI Taxonomy" id="501571"/>
    <lineage>
        <taxon>Bacteria</taxon>
        <taxon>Bacillati</taxon>
        <taxon>Bacillota</taxon>
        <taxon>Clostridia</taxon>
        <taxon>Eubacteriales</taxon>
        <taxon>Butyricicoccaceae</taxon>
        <taxon>Butyricicoccus</taxon>
    </lineage>
</organism>
<dbReference type="EMBL" id="NFKK01000002">
    <property type="protein sequence ID" value="OUP54020.1"/>
    <property type="molecule type" value="Genomic_DNA"/>
</dbReference>
<keyword evidence="1" id="KW-0472">Membrane</keyword>
<keyword evidence="1" id="KW-0812">Transmembrane</keyword>
<dbReference type="RefSeq" id="WP_087370255.1">
    <property type="nucleotide sequence ID" value="NZ_NFKK01000002.1"/>
</dbReference>